<feature type="compositionally biased region" description="Basic and acidic residues" evidence="1">
    <location>
        <begin position="291"/>
        <end position="313"/>
    </location>
</feature>
<organism evidence="2">
    <name type="scientific">Albugo laibachii Nc14</name>
    <dbReference type="NCBI Taxonomy" id="890382"/>
    <lineage>
        <taxon>Eukaryota</taxon>
        <taxon>Sar</taxon>
        <taxon>Stramenopiles</taxon>
        <taxon>Oomycota</taxon>
        <taxon>Peronosporomycetes</taxon>
        <taxon>Albuginales</taxon>
        <taxon>Albuginaceae</taxon>
        <taxon>Albugo</taxon>
    </lineage>
</organism>
<dbReference type="EMBL" id="FR824493">
    <property type="protein sequence ID" value="CCA27059.1"/>
    <property type="molecule type" value="Genomic_DNA"/>
</dbReference>
<accession>F0WZX8</accession>
<feature type="region of interest" description="Disordered" evidence="1">
    <location>
        <begin position="288"/>
        <end position="313"/>
    </location>
</feature>
<gene>
    <name evidence="2" type="primary">AlNc14C450G11721</name>
    <name evidence="2" type="ORF">ALNC14_132030</name>
</gene>
<evidence type="ECO:0000313" key="2">
    <source>
        <dbReference type="EMBL" id="CCA27059.1"/>
    </source>
</evidence>
<proteinExistence type="predicted"/>
<reference evidence="2" key="1">
    <citation type="journal article" date="2011" name="PLoS Biol.">
        <title>Gene gain and loss during evolution of obligate parasitism in the white rust pathogen of Arabidopsis thaliana.</title>
        <authorList>
            <person name="Kemen E."/>
            <person name="Gardiner A."/>
            <person name="Schultz-Larsen T."/>
            <person name="Kemen A.C."/>
            <person name="Balmuth A.L."/>
            <person name="Robert-Seilaniantz A."/>
            <person name="Bailey K."/>
            <person name="Holub E."/>
            <person name="Studholme D.J."/>
            <person name="Maclean D."/>
            <person name="Jones J.D."/>
        </authorList>
    </citation>
    <scope>NUCLEOTIDE SEQUENCE</scope>
</reference>
<name>F0WZX8_9STRA</name>
<reference evidence="2" key="2">
    <citation type="submission" date="2011-02" db="EMBL/GenBank/DDBJ databases">
        <authorList>
            <person name="MacLean D."/>
        </authorList>
    </citation>
    <scope>NUCLEOTIDE SEQUENCE</scope>
</reference>
<dbReference type="HOGENOM" id="CLU_064610_0_0_1"/>
<sequence>MGSAEALVLENILQYASTELRHVLMAKYDNNRMDYLRHSEELEQYAQAIESDVRGAKVTGKDVGLHVGATQPRTENRTCYNCNKVGQISADCRGKKKGGGNGHGHGVHMNIAVVDDRNIVQDQRILDSGSSRHHLNDERLLENPRDCDSECTLPDGNSLRVTKVGNIISYGKWKHKGFKLVYVDGIQSLVHSKTGAVVLDVRMDNHVLVVQAGLKRSSKESHDVRMAVINEEASADADIEMQVGTLMQFHRHMSHLSYNTIELIAKEPRPGVLLSDKKCEDCFTCAQGKQTKNEQSKKDTGKHSPIDRIEGVI</sequence>
<evidence type="ECO:0000256" key="1">
    <source>
        <dbReference type="SAM" id="MobiDB-lite"/>
    </source>
</evidence>
<protein>
    <submittedName>
        <fullName evidence="2">Uncharacterized protein AlNc14C450G11721</fullName>
    </submittedName>
</protein>
<dbReference type="AlphaFoldDB" id="F0WZX8"/>